<dbReference type="Proteomes" id="UP000324973">
    <property type="component" value="Unassembled WGS sequence"/>
</dbReference>
<dbReference type="GO" id="GO:0016989">
    <property type="term" value="F:sigma factor antagonist activity"/>
    <property type="evidence" value="ECO:0007669"/>
    <property type="project" value="TreeGrafter"/>
</dbReference>
<dbReference type="PANTHER" id="PTHR30273:SF2">
    <property type="entry name" value="PROTEIN FECR"/>
    <property type="match status" value="1"/>
</dbReference>
<evidence type="ECO:0000313" key="2">
    <source>
        <dbReference type="EMBL" id="TYT25857.1"/>
    </source>
</evidence>
<dbReference type="EMBL" id="VTFT01000001">
    <property type="protein sequence ID" value="TYT25857.1"/>
    <property type="molecule type" value="Genomic_DNA"/>
</dbReference>
<organism evidence="2 3">
    <name type="scientific">Luteimonas viscosa</name>
    <dbReference type="NCBI Taxonomy" id="1132694"/>
    <lineage>
        <taxon>Bacteria</taxon>
        <taxon>Pseudomonadati</taxon>
        <taxon>Pseudomonadota</taxon>
        <taxon>Gammaproteobacteria</taxon>
        <taxon>Lysobacterales</taxon>
        <taxon>Lysobacteraceae</taxon>
        <taxon>Luteimonas</taxon>
    </lineage>
</organism>
<dbReference type="Gene3D" id="2.60.120.1440">
    <property type="match status" value="1"/>
</dbReference>
<evidence type="ECO:0000313" key="3">
    <source>
        <dbReference type="Proteomes" id="UP000324973"/>
    </source>
</evidence>
<protein>
    <recommendedName>
        <fullName evidence="4">FecR family protein</fullName>
    </recommendedName>
</protein>
<gene>
    <name evidence="2" type="ORF">FZO89_06110</name>
</gene>
<comment type="caution">
    <text evidence="2">The sequence shown here is derived from an EMBL/GenBank/DDBJ whole genome shotgun (WGS) entry which is preliminary data.</text>
</comment>
<proteinExistence type="predicted"/>
<keyword evidence="1" id="KW-0472">Membrane</keyword>
<feature type="transmembrane region" description="Helical" evidence="1">
    <location>
        <begin position="63"/>
        <end position="82"/>
    </location>
</feature>
<dbReference type="PANTHER" id="PTHR30273">
    <property type="entry name" value="PERIPLASMIC SIGNAL SENSOR AND SIGMA FACTOR ACTIVATOR FECR-RELATED"/>
    <property type="match status" value="1"/>
</dbReference>
<keyword evidence="1" id="KW-0812">Transmembrane</keyword>
<dbReference type="InterPro" id="IPR012373">
    <property type="entry name" value="Ferrdict_sens_TM"/>
</dbReference>
<keyword evidence="1" id="KW-1133">Transmembrane helix</keyword>
<dbReference type="AlphaFoldDB" id="A0A5D4XMG1"/>
<reference evidence="2 3" key="1">
    <citation type="submission" date="2019-08" db="EMBL/GenBank/DDBJ databases">
        <title>Luteimonas viscosus sp. nov., isolated from soil of a sunflower field.</title>
        <authorList>
            <person name="Jianli Z."/>
            <person name="Ying Z."/>
        </authorList>
    </citation>
    <scope>NUCLEOTIDE SEQUENCE [LARGE SCALE GENOMIC DNA]</scope>
    <source>
        <strain evidence="2 3">XBU10</strain>
    </source>
</reference>
<name>A0A5D4XMG1_9GAMM</name>
<dbReference type="RefSeq" id="WP_149102407.1">
    <property type="nucleotide sequence ID" value="NZ_VTFT01000001.1"/>
</dbReference>
<accession>A0A5D4XMG1</accession>
<evidence type="ECO:0008006" key="4">
    <source>
        <dbReference type="Google" id="ProtNLM"/>
    </source>
</evidence>
<evidence type="ECO:0000256" key="1">
    <source>
        <dbReference type="SAM" id="Phobius"/>
    </source>
</evidence>
<dbReference type="OrthoDB" id="128884at2"/>
<keyword evidence="3" id="KW-1185">Reference proteome</keyword>
<sequence length="365" mass="40039">MKPPFEHARDGEYLWDRSGEPDADVAGLERLLAPLRWQDSARRGAEVAVPVPRLRKRGSRRRGAYAVAAALALAAAGLYGWHAHRMAWPEARAWQVAGLEGHVRIDGAMVASLDALPPRALLETGDATVRLRAARIGEVVVGPRSRFRLVETRSGRHRTQLQQGTLWARVWAPPGAFGVSTPAGDVFDLGCEFVLRADGGGRGSLTVRSGWVQVDSRWREVLVPQGTRVDFGEGGEPGIPYDLGASDGFLSALRTLDAQGRDADPGGVAMRALLAESRAQDAISLVALLHAYPALAEGPLYERAQAIMPADARVTRAALRERGAHALSPWWDALPYPRIKRWWMQWPDAFAARDDARILLREDRR</sequence>